<dbReference type="Pfam" id="PF00873">
    <property type="entry name" value="ACR_tran"/>
    <property type="match status" value="1"/>
</dbReference>
<dbReference type="FunFam" id="3.30.70.1430:FF:000001">
    <property type="entry name" value="Efflux pump membrane transporter"/>
    <property type="match status" value="1"/>
</dbReference>
<dbReference type="Gene3D" id="3.30.70.1440">
    <property type="entry name" value="Multidrug efflux transporter AcrB pore domain"/>
    <property type="match status" value="1"/>
</dbReference>
<keyword evidence="1" id="KW-1133">Transmembrane helix</keyword>
<dbReference type="GO" id="GO:0005886">
    <property type="term" value="C:plasma membrane"/>
    <property type="evidence" value="ECO:0007669"/>
    <property type="project" value="TreeGrafter"/>
</dbReference>
<evidence type="ECO:0000313" key="3">
    <source>
        <dbReference type="EMBL" id="NGN43944.1"/>
    </source>
</evidence>
<dbReference type="PROSITE" id="PS50156">
    <property type="entry name" value="SSD"/>
    <property type="match status" value="1"/>
</dbReference>
<dbReference type="AlphaFoldDB" id="A0A7C9V9N3"/>
<protein>
    <submittedName>
        <fullName evidence="3">Efflux RND transporter permease subunit</fullName>
    </submittedName>
</protein>
<dbReference type="InterPro" id="IPR027463">
    <property type="entry name" value="AcrB_DN_DC_subdom"/>
</dbReference>
<feature type="transmembrane region" description="Helical" evidence="1">
    <location>
        <begin position="360"/>
        <end position="381"/>
    </location>
</feature>
<feature type="domain" description="SSD" evidence="2">
    <location>
        <begin position="355"/>
        <end position="489"/>
    </location>
</feature>
<dbReference type="InterPro" id="IPR001036">
    <property type="entry name" value="Acrflvin-R"/>
</dbReference>
<organism evidence="3 4">
    <name type="scientific">Mesorhizobium zhangyense</name>
    <dbReference type="NCBI Taxonomy" id="1776730"/>
    <lineage>
        <taxon>Bacteria</taxon>
        <taxon>Pseudomonadati</taxon>
        <taxon>Pseudomonadota</taxon>
        <taxon>Alphaproteobacteria</taxon>
        <taxon>Hyphomicrobiales</taxon>
        <taxon>Phyllobacteriaceae</taxon>
        <taxon>Mesorhizobium</taxon>
    </lineage>
</organism>
<keyword evidence="1" id="KW-0812">Transmembrane</keyword>
<dbReference type="GO" id="GO:0042910">
    <property type="term" value="F:xenobiotic transmembrane transporter activity"/>
    <property type="evidence" value="ECO:0007669"/>
    <property type="project" value="TreeGrafter"/>
</dbReference>
<dbReference type="SUPFAM" id="SSF82693">
    <property type="entry name" value="Multidrug efflux transporter AcrB pore domain, PN1, PN2, PC1 and PC2 subdomains"/>
    <property type="match status" value="4"/>
</dbReference>
<feature type="transmembrane region" description="Helical" evidence="1">
    <location>
        <begin position="432"/>
        <end position="458"/>
    </location>
</feature>
<sequence length="1053" mass="111941">MTISEFCIRRPVATLLMSLSLVLAGLFAYTALPVAALPRADFPVINVSASLPGASPDTMATSVATPLIKQFATIAGIDSISTTNSLGTTSIAIQFDLDRDIDAAAADVQAAITRTQRALPDEMPSPPSYRKVNPADAPILLLALKSDVVPLTDLDAFAQQVISPSLSTLNGVAQVSIFGSQEYAVRIQIDANALAARGISVSQLQTAIAAANSNAPLGTLQGSQQQLTIVANTQLDNAAAFSNLIIASNNGKAVRLGDVTRVIDSVVNTQTASWYDSSRAIILAVQRQPDANTVAVVDRVKEMLPTFQSELPAAATLETLNDRAASILASVSDVQFTLALTIALVVMVIFVFVRRVWATLIPALAVPISLIATLGVMYLFGFSIDNISLMALTLSVGLVVDDAIVMLENIVRHMEENGDTAFEAALKGSREIGFTIIAISISLVAVFIPVLLMGGVIGKIFNEFAVVVVVAILASTFVSLTLTPMLASRLPTTSLSEGGDQHGIGAWLERGFDAVVRGYDRLLKVCFRFHLVVFLVFLGTIGLTFYELNTIPKGFFPTEDIGQLQVTTQARQDISFDAMSALQAKVADVFAKSPYVTHVGSSVGGGGAGGGSNAMNSGRLFIELKPKSERPPLQTVLSDLRHQLGEIPGINTFMNPVQNLSVGARSSASQYQLVVQSLDETQMNQWAQKLNDAMSTDRRFFTDVSSDLQNNALQARLVIDRDKAATLGITADVLRSTLYSGFGAEQVSTIYTSSDSYEVILELDPKIDWTPERLSRLQVSTSSGTLVPLGSFSHIDRVAGALTVNQLGQLPAVTISYNLPNGVALGDSIDEINRLKTQIDMPQSVTTSFYGTAKTFQDAAANQGLLILGAILTIYIVLGILYESFIHPITILSGLPAAAAGALLAIGWFGFDLSVIAVIGLLMLIGIVKKNAIMMIDVALTLRREGASAQDAIHKACLMRFRPIMMTTLAAMMSTLPIALGAGASAELRQPLGVAVVGGLVVSQTLTLFVTPVLYLYMEQLSGWLARITGRGEKSDEAKTLPVEIAGSKQAAE</sequence>
<name>A0A7C9V9N3_9HYPH</name>
<accession>A0A7C9V9N3</accession>
<keyword evidence="1" id="KW-0472">Membrane</keyword>
<feature type="transmembrane region" description="Helical" evidence="1">
    <location>
        <begin position="334"/>
        <end position="353"/>
    </location>
</feature>
<feature type="transmembrane region" description="Helical" evidence="1">
    <location>
        <begin position="464"/>
        <end position="487"/>
    </location>
</feature>
<proteinExistence type="predicted"/>
<comment type="caution">
    <text evidence="3">The sequence shown here is derived from an EMBL/GenBank/DDBJ whole genome shotgun (WGS) entry which is preliminary data.</text>
</comment>
<dbReference type="Gene3D" id="3.30.70.1430">
    <property type="entry name" value="Multidrug efflux transporter AcrB pore domain"/>
    <property type="match status" value="2"/>
</dbReference>
<evidence type="ECO:0000256" key="1">
    <source>
        <dbReference type="SAM" id="Phobius"/>
    </source>
</evidence>
<dbReference type="PANTHER" id="PTHR32063:SF21">
    <property type="entry name" value="MULTIDRUG RESISTANCE PROTEIN MDTB"/>
    <property type="match status" value="1"/>
</dbReference>
<reference evidence="3 4" key="1">
    <citation type="submission" date="2020-02" db="EMBL/GenBank/DDBJ databases">
        <title>Genome sequence of the type strain CGMCC 1.15528 of Mesorhizobium zhangyense.</title>
        <authorList>
            <person name="Gao J."/>
            <person name="Sun J."/>
        </authorList>
    </citation>
    <scope>NUCLEOTIDE SEQUENCE [LARGE SCALE GENOMIC DNA]</scope>
    <source>
        <strain evidence="3 4">CGMCC 1.15528</strain>
    </source>
</reference>
<dbReference type="SUPFAM" id="SSF82714">
    <property type="entry name" value="Multidrug efflux transporter AcrB TolC docking domain, DN and DC subdomains"/>
    <property type="match status" value="2"/>
</dbReference>
<dbReference type="PRINTS" id="PR00702">
    <property type="entry name" value="ACRIFLAVINRP"/>
</dbReference>
<feature type="transmembrane region" description="Helical" evidence="1">
    <location>
        <begin position="527"/>
        <end position="546"/>
    </location>
</feature>
<dbReference type="InterPro" id="IPR000731">
    <property type="entry name" value="SSD"/>
</dbReference>
<feature type="transmembrane region" description="Helical" evidence="1">
    <location>
        <begin position="864"/>
        <end position="882"/>
    </location>
</feature>
<evidence type="ECO:0000259" key="2">
    <source>
        <dbReference type="PROSITE" id="PS50156"/>
    </source>
</evidence>
<dbReference type="SUPFAM" id="SSF82866">
    <property type="entry name" value="Multidrug efflux transporter AcrB transmembrane domain"/>
    <property type="match status" value="2"/>
</dbReference>
<feature type="transmembrane region" description="Helical" evidence="1">
    <location>
        <begin position="963"/>
        <end position="986"/>
    </location>
</feature>
<gene>
    <name evidence="3" type="ORF">G6N74_23035</name>
</gene>
<feature type="transmembrane region" description="Helical" evidence="1">
    <location>
        <begin position="992"/>
        <end position="1017"/>
    </location>
</feature>
<dbReference type="Gene3D" id="3.30.2090.10">
    <property type="entry name" value="Multidrug efflux transporter AcrB TolC docking domain, DN and DC subdomains"/>
    <property type="match status" value="2"/>
</dbReference>
<dbReference type="Gene3D" id="3.30.70.1320">
    <property type="entry name" value="Multidrug efflux transporter AcrB pore domain like"/>
    <property type="match status" value="1"/>
</dbReference>
<dbReference type="PANTHER" id="PTHR32063">
    <property type="match status" value="1"/>
</dbReference>
<dbReference type="Gene3D" id="1.20.1640.10">
    <property type="entry name" value="Multidrug efflux transporter AcrB transmembrane domain"/>
    <property type="match status" value="2"/>
</dbReference>
<feature type="transmembrane region" description="Helical" evidence="1">
    <location>
        <begin position="915"/>
        <end position="942"/>
    </location>
</feature>
<dbReference type="Proteomes" id="UP000481252">
    <property type="component" value="Unassembled WGS sequence"/>
</dbReference>
<dbReference type="RefSeq" id="WP_165120350.1">
    <property type="nucleotide sequence ID" value="NZ_JAAKZG010000012.1"/>
</dbReference>
<keyword evidence="4" id="KW-1185">Reference proteome</keyword>
<evidence type="ECO:0000313" key="4">
    <source>
        <dbReference type="Proteomes" id="UP000481252"/>
    </source>
</evidence>
<dbReference type="EMBL" id="JAAKZG010000012">
    <property type="protein sequence ID" value="NGN43944.1"/>
    <property type="molecule type" value="Genomic_DNA"/>
</dbReference>